<dbReference type="PROSITE" id="PS01314">
    <property type="entry name" value="UPF0047"/>
    <property type="match status" value="1"/>
</dbReference>
<keyword evidence="3" id="KW-1185">Reference proteome</keyword>
<dbReference type="PANTHER" id="PTHR30615">
    <property type="entry name" value="UNCHARACTERIZED PROTEIN YJBQ-RELATED"/>
    <property type="match status" value="1"/>
</dbReference>
<dbReference type="NCBIfam" id="TIGR00149">
    <property type="entry name" value="TIGR00149_YjbQ"/>
    <property type="match status" value="1"/>
</dbReference>
<comment type="similarity">
    <text evidence="1">Belongs to the UPF0047 family.</text>
</comment>
<dbReference type="InterPro" id="IPR035917">
    <property type="entry name" value="YjbQ-like_sf"/>
</dbReference>
<dbReference type="InterPro" id="IPR001602">
    <property type="entry name" value="UPF0047_YjbQ-like"/>
</dbReference>
<dbReference type="RefSeq" id="WP_169677628.1">
    <property type="nucleotide sequence ID" value="NZ_JABBNU010000001.1"/>
</dbReference>
<sequence>MSVFQKEIILSPRSRGFHIITHEIENALTDCPINTGILNVFIKHTSASIFINEAADPDVRIDMESFINNAIPENEPYFIHTYEGPDDMPAHIKSALFGSSVQIPITNGKINSGTWQGIYLGEHRNHGGSRKLVITVIGE</sequence>
<accession>A0A848J1A3</accession>
<evidence type="ECO:0000313" key="2">
    <source>
        <dbReference type="EMBL" id="NMM47012.1"/>
    </source>
</evidence>
<gene>
    <name evidence="2" type="ORF">HH304_01270</name>
</gene>
<dbReference type="SUPFAM" id="SSF111038">
    <property type="entry name" value="YjbQ-like"/>
    <property type="match status" value="1"/>
</dbReference>
<protein>
    <submittedName>
        <fullName evidence="2">YjbQ family protein</fullName>
    </submittedName>
</protein>
<name>A0A848J1A3_9BACT</name>
<dbReference type="Pfam" id="PF01894">
    <property type="entry name" value="YjbQ"/>
    <property type="match status" value="1"/>
</dbReference>
<dbReference type="PIRSF" id="PIRSF004681">
    <property type="entry name" value="UCP004681"/>
    <property type="match status" value="1"/>
</dbReference>
<reference evidence="2 3" key="1">
    <citation type="submission" date="2020-04" db="EMBL/GenBank/DDBJ databases">
        <title>Flammeovirgaceae bacterium KN852 isolated from deep sea.</title>
        <authorList>
            <person name="Zhang D.-C."/>
        </authorList>
    </citation>
    <scope>NUCLEOTIDE SEQUENCE [LARGE SCALE GENOMIC DNA]</scope>
    <source>
        <strain evidence="2 3">KN852</strain>
    </source>
</reference>
<dbReference type="PANTHER" id="PTHR30615:SF8">
    <property type="entry name" value="UPF0047 PROTEIN C4A8.02C"/>
    <property type="match status" value="1"/>
</dbReference>
<dbReference type="Gene3D" id="2.60.120.460">
    <property type="entry name" value="YjbQ-like"/>
    <property type="match status" value="1"/>
</dbReference>
<comment type="caution">
    <text evidence="2">The sequence shown here is derived from an EMBL/GenBank/DDBJ whole genome shotgun (WGS) entry which is preliminary data.</text>
</comment>
<evidence type="ECO:0000256" key="1">
    <source>
        <dbReference type="ARBA" id="ARBA00005534"/>
    </source>
</evidence>
<proteinExistence type="inferred from homology"/>
<evidence type="ECO:0000313" key="3">
    <source>
        <dbReference type="Proteomes" id="UP000559010"/>
    </source>
</evidence>
<dbReference type="AlphaFoldDB" id="A0A848J1A3"/>
<dbReference type="EMBL" id="JABBNU010000001">
    <property type="protein sequence ID" value="NMM47012.1"/>
    <property type="molecule type" value="Genomic_DNA"/>
</dbReference>
<organism evidence="2 3">
    <name type="scientific">Marinigracilibium pacificum</name>
    <dbReference type="NCBI Taxonomy" id="2729599"/>
    <lineage>
        <taxon>Bacteria</taxon>
        <taxon>Pseudomonadati</taxon>
        <taxon>Bacteroidota</taxon>
        <taxon>Cytophagia</taxon>
        <taxon>Cytophagales</taxon>
        <taxon>Flammeovirgaceae</taxon>
        <taxon>Marinigracilibium</taxon>
    </lineage>
</organism>
<dbReference type="Proteomes" id="UP000559010">
    <property type="component" value="Unassembled WGS sequence"/>
</dbReference>